<protein>
    <submittedName>
        <fullName evidence="5">Helicase-like protein</fullName>
    </submittedName>
</protein>
<dbReference type="CDD" id="cd00009">
    <property type="entry name" value="AAA"/>
    <property type="match status" value="1"/>
</dbReference>
<dbReference type="InterPro" id="IPR008921">
    <property type="entry name" value="DNA_pol3_clamp-load_cplx_C"/>
</dbReference>
<gene>
    <name evidence="5" type="ORF">MNB_SV-10-503</name>
</gene>
<dbReference type="InterPro" id="IPR021886">
    <property type="entry name" value="MgsA_C"/>
</dbReference>
<dbReference type="AlphaFoldDB" id="A0A1W1BUT4"/>
<dbReference type="InterPro" id="IPR027417">
    <property type="entry name" value="P-loop_NTPase"/>
</dbReference>
<dbReference type="GO" id="GO:0016887">
    <property type="term" value="F:ATP hydrolysis activity"/>
    <property type="evidence" value="ECO:0007669"/>
    <property type="project" value="InterPro"/>
</dbReference>
<dbReference type="GO" id="GO:0008047">
    <property type="term" value="F:enzyme activator activity"/>
    <property type="evidence" value="ECO:0007669"/>
    <property type="project" value="TreeGrafter"/>
</dbReference>
<comment type="similarity">
    <text evidence="1">Belongs to the AAA ATPase family. RarA/MGS1/WRNIP1 subfamily.</text>
</comment>
<evidence type="ECO:0000256" key="1">
    <source>
        <dbReference type="ARBA" id="ARBA00008959"/>
    </source>
</evidence>
<evidence type="ECO:0000256" key="3">
    <source>
        <dbReference type="ARBA" id="ARBA00022840"/>
    </source>
</evidence>
<dbReference type="InterPro" id="IPR003959">
    <property type="entry name" value="ATPase_AAA_core"/>
</dbReference>
<dbReference type="InterPro" id="IPR003593">
    <property type="entry name" value="AAA+_ATPase"/>
</dbReference>
<keyword evidence="5" id="KW-0347">Helicase</keyword>
<dbReference type="InterPro" id="IPR051314">
    <property type="entry name" value="AAA_ATPase_RarA/MGS1/WRNIP1"/>
</dbReference>
<dbReference type="Gene3D" id="3.40.50.300">
    <property type="entry name" value="P-loop containing nucleotide triphosphate hydrolases"/>
    <property type="match status" value="1"/>
</dbReference>
<dbReference type="FunFam" id="1.20.272.10:FF:000001">
    <property type="entry name" value="Putative AAA family ATPase"/>
    <property type="match status" value="1"/>
</dbReference>
<keyword evidence="5" id="KW-0378">Hydrolase</keyword>
<keyword evidence="3" id="KW-0067">ATP-binding</keyword>
<evidence type="ECO:0000256" key="2">
    <source>
        <dbReference type="ARBA" id="ARBA00022741"/>
    </source>
</evidence>
<name>A0A1W1BUT4_9ZZZZ</name>
<dbReference type="Gene3D" id="1.10.3710.10">
    <property type="entry name" value="DNA polymerase III clamp loader subunits, C-terminal domain"/>
    <property type="match status" value="1"/>
</dbReference>
<dbReference type="Pfam" id="PF16193">
    <property type="entry name" value="AAA_assoc_2"/>
    <property type="match status" value="1"/>
</dbReference>
<dbReference type="GO" id="GO:0005524">
    <property type="term" value="F:ATP binding"/>
    <property type="evidence" value="ECO:0007669"/>
    <property type="project" value="UniProtKB-KW"/>
</dbReference>
<organism evidence="5">
    <name type="scientific">hydrothermal vent metagenome</name>
    <dbReference type="NCBI Taxonomy" id="652676"/>
    <lineage>
        <taxon>unclassified sequences</taxon>
        <taxon>metagenomes</taxon>
        <taxon>ecological metagenomes</taxon>
    </lineage>
</organism>
<dbReference type="SUPFAM" id="SSF48019">
    <property type="entry name" value="post-AAA+ oligomerization domain-like"/>
    <property type="match status" value="1"/>
</dbReference>
<keyword evidence="2" id="KW-0547">Nucleotide-binding</keyword>
<accession>A0A1W1BUT4</accession>
<proteinExistence type="inferred from homology"/>
<sequence length="398" mass="44003">MVSLALKYRPKTLDAIVGQKHLLGAKAPLRQLIESNALPHSFFYGPPGCGKTTLARIIAAQLGKPFYEMNATTLKIDELRKIFKEYANALQKPLIFIDEVHRLSKNQQEVLLPYMENNAALVIGASTENPYYSLTAAMRSRSHLFELEALLPEEMSAYLQQIVSLESISVQEDAMEYLVFSSGGDVRAMLNLLESAHTVATPVTLELLKQIRPHAMQAGSSENESHYEFASAMIKSIRGSDIDAALYYLARLIEGGEPAEFIARRLAILASEDIGNANPPALNLAASTLTIVKHIGYPEARISLSQLVIYLASSPKSNSAYKAINAAQKAIQSGEIYPVPDHIKTHAKAYVYPHDFGGWIAQKYLSVPLRFYETQQIGFEKTLYAWHEKIISGTSTAT</sequence>
<reference evidence="5" key="1">
    <citation type="submission" date="2016-10" db="EMBL/GenBank/DDBJ databases">
        <authorList>
            <person name="de Groot N.N."/>
        </authorList>
    </citation>
    <scope>NUCLEOTIDE SEQUENCE</scope>
</reference>
<dbReference type="PANTHER" id="PTHR13779:SF7">
    <property type="entry name" value="ATPASE WRNIP1"/>
    <property type="match status" value="1"/>
</dbReference>
<dbReference type="GO" id="GO:0006261">
    <property type="term" value="P:DNA-templated DNA replication"/>
    <property type="evidence" value="ECO:0007669"/>
    <property type="project" value="TreeGrafter"/>
</dbReference>
<dbReference type="EMBL" id="FPHL01000014">
    <property type="protein sequence ID" value="SFV57237.1"/>
    <property type="molecule type" value="Genomic_DNA"/>
</dbReference>
<dbReference type="GO" id="GO:0017116">
    <property type="term" value="F:single-stranded DNA helicase activity"/>
    <property type="evidence" value="ECO:0007669"/>
    <property type="project" value="TreeGrafter"/>
</dbReference>
<dbReference type="Pfam" id="PF00004">
    <property type="entry name" value="AAA"/>
    <property type="match status" value="1"/>
</dbReference>
<dbReference type="GO" id="GO:0000731">
    <property type="term" value="P:DNA synthesis involved in DNA repair"/>
    <property type="evidence" value="ECO:0007669"/>
    <property type="project" value="TreeGrafter"/>
</dbReference>
<evidence type="ECO:0000259" key="4">
    <source>
        <dbReference type="SMART" id="SM00382"/>
    </source>
</evidence>
<dbReference type="Gene3D" id="1.20.272.10">
    <property type="match status" value="1"/>
</dbReference>
<dbReference type="GO" id="GO:0003677">
    <property type="term" value="F:DNA binding"/>
    <property type="evidence" value="ECO:0007669"/>
    <property type="project" value="InterPro"/>
</dbReference>
<dbReference type="Pfam" id="PF12002">
    <property type="entry name" value="MgsA_C"/>
    <property type="match status" value="1"/>
</dbReference>
<dbReference type="Gene3D" id="1.10.8.60">
    <property type="match status" value="1"/>
</dbReference>
<dbReference type="SMART" id="SM00382">
    <property type="entry name" value="AAA"/>
    <property type="match status" value="1"/>
</dbReference>
<feature type="domain" description="AAA+ ATPase" evidence="4">
    <location>
        <begin position="37"/>
        <end position="150"/>
    </location>
</feature>
<dbReference type="InterPro" id="IPR032423">
    <property type="entry name" value="AAA_assoc_2"/>
</dbReference>
<dbReference type="SUPFAM" id="SSF52540">
    <property type="entry name" value="P-loop containing nucleoside triphosphate hydrolases"/>
    <property type="match status" value="1"/>
</dbReference>
<dbReference type="PANTHER" id="PTHR13779">
    <property type="entry name" value="WERNER HELICASE-INTERACTING PROTEIN 1 FAMILY MEMBER"/>
    <property type="match status" value="1"/>
</dbReference>
<evidence type="ECO:0000313" key="5">
    <source>
        <dbReference type="EMBL" id="SFV57237.1"/>
    </source>
</evidence>